<feature type="chain" id="PRO_5042904367" evidence="1">
    <location>
        <begin position="23"/>
        <end position="168"/>
    </location>
</feature>
<accession>A0AAP0D2R4</accession>
<dbReference type="PANTHER" id="PTHR46995">
    <property type="entry name" value="OS09G0508200 PROTEIN"/>
    <property type="match status" value="1"/>
</dbReference>
<dbReference type="PANTHER" id="PTHR46995:SF4">
    <property type="entry name" value="POLLEN OLE E 1 ALLERGEN AND EXTENSIN FAMILY PROTEIN"/>
    <property type="match status" value="1"/>
</dbReference>
<evidence type="ECO:0000256" key="1">
    <source>
        <dbReference type="SAM" id="SignalP"/>
    </source>
</evidence>
<evidence type="ECO:0000313" key="2">
    <source>
        <dbReference type="EMBL" id="KAK9067384.1"/>
    </source>
</evidence>
<feature type="signal peptide" evidence="1">
    <location>
        <begin position="1"/>
        <end position="22"/>
    </location>
</feature>
<name>A0AAP0D2R4_9ASTR</name>
<reference evidence="2 3" key="1">
    <citation type="submission" date="2024-04" db="EMBL/GenBank/DDBJ databases">
        <title>The reference genome of an endangered Asteraceae, Deinandra increscens subsp. villosa, native to the Central Coast of California.</title>
        <authorList>
            <person name="Guilliams M."/>
            <person name="Hasenstab-Lehman K."/>
            <person name="Meyer R."/>
            <person name="Mcevoy S."/>
        </authorList>
    </citation>
    <scope>NUCLEOTIDE SEQUENCE [LARGE SCALE GENOMIC DNA]</scope>
    <source>
        <tissue evidence="2">Leaf</tissue>
    </source>
</reference>
<proteinExistence type="predicted"/>
<comment type="caution">
    <text evidence="2">The sequence shown here is derived from an EMBL/GenBank/DDBJ whole genome shotgun (WGS) entry which is preliminary data.</text>
</comment>
<protein>
    <submittedName>
        <fullName evidence="2">Uncharacterized protein</fullName>
    </submittedName>
</protein>
<evidence type="ECO:0000313" key="3">
    <source>
        <dbReference type="Proteomes" id="UP001408789"/>
    </source>
</evidence>
<keyword evidence="3" id="KW-1185">Reference proteome</keyword>
<dbReference type="Pfam" id="PF01190">
    <property type="entry name" value="Pollen_Ole_e_1"/>
    <property type="match status" value="1"/>
</dbReference>
<sequence>MEPTTILILLSTFSMFLQLGTSRPIIPHISVMGKVYCDPCYNNSFNTHHSYLLSGAEVSIDCKFQSATPGTVEQISFSVNRTTNRYGVYSLDVRVPSVDGIKCARDGAVFNTCRATLVRSGSSSCNVPGLAATSDRFSLESKRENGCIYSMFDLSFGPSKKDLAICGK</sequence>
<dbReference type="Proteomes" id="UP001408789">
    <property type="component" value="Unassembled WGS sequence"/>
</dbReference>
<organism evidence="2 3">
    <name type="scientific">Deinandra increscens subsp. villosa</name>
    <dbReference type="NCBI Taxonomy" id="3103831"/>
    <lineage>
        <taxon>Eukaryota</taxon>
        <taxon>Viridiplantae</taxon>
        <taxon>Streptophyta</taxon>
        <taxon>Embryophyta</taxon>
        <taxon>Tracheophyta</taxon>
        <taxon>Spermatophyta</taxon>
        <taxon>Magnoliopsida</taxon>
        <taxon>eudicotyledons</taxon>
        <taxon>Gunneridae</taxon>
        <taxon>Pentapetalae</taxon>
        <taxon>asterids</taxon>
        <taxon>campanulids</taxon>
        <taxon>Asterales</taxon>
        <taxon>Asteraceae</taxon>
        <taxon>Asteroideae</taxon>
        <taxon>Heliantheae alliance</taxon>
        <taxon>Madieae</taxon>
        <taxon>Madiinae</taxon>
        <taxon>Deinandra</taxon>
    </lineage>
</organism>
<keyword evidence="1" id="KW-0732">Signal</keyword>
<gene>
    <name evidence="2" type="ORF">SSX86_014712</name>
</gene>
<dbReference type="EMBL" id="JBCNJP010000015">
    <property type="protein sequence ID" value="KAK9067384.1"/>
    <property type="molecule type" value="Genomic_DNA"/>
</dbReference>
<dbReference type="AlphaFoldDB" id="A0AAP0D2R4"/>